<dbReference type="PROSITE" id="PS51736">
    <property type="entry name" value="RECOMBINASES_3"/>
    <property type="match status" value="1"/>
</dbReference>
<dbReference type="InterPro" id="IPR050639">
    <property type="entry name" value="SSR_resolvase"/>
</dbReference>
<accession>A0A0F9RFN3</accession>
<dbReference type="AlphaFoldDB" id="A0A0F9RFN3"/>
<dbReference type="EMBL" id="LAZR01002931">
    <property type="protein sequence ID" value="KKN23871.1"/>
    <property type="molecule type" value="Genomic_DNA"/>
</dbReference>
<dbReference type="InterPro" id="IPR006119">
    <property type="entry name" value="Resolv_N"/>
</dbReference>
<comment type="caution">
    <text evidence="4">The sequence shown here is derived from an EMBL/GenBank/DDBJ whole genome shotgun (WGS) entry which is preliminary data.</text>
</comment>
<sequence>MVKVKVKKFVSYARTSTQKQRYNKTIEIQADRLNQYDLEHPDMVIVDNLQDDGLSGTKNEEGRPDYLKLKQYMEDPEIDGVISTQLDRLGRSNYELQKLFEEAIKKNNKTLIVLSHNLDTSTKEGKFAFDILCAQVEYDVRNIRENMKRGWDKEYKEHPERFGRPIKEIPEKLKNKIIHWYKVQKNGFSVICKFIQVENIKEYPDWFQRMYIGFGKIMDKEKENNKKRFYLSPSTIGVRLRKWDVKIRDQKCRQ</sequence>
<dbReference type="SUPFAM" id="SSF53041">
    <property type="entry name" value="Resolvase-like"/>
    <property type="match status" value="1"/>
</dbReference>
<evidence type="ECO:0000313" key="4">
    <source>
        <dbReference type="EMBL" id="KKN23871.1"/>
    </source>
</evidence>
<proteinExistence type="predicted"/>
<organism evidence="4">
    <name type="scientific">marine sediment metagenome</name>
    <dbReference type="NCBI Taxonomy" id="412755"/>
    <lineage>
        <taxon>unclassified sequences</taxon>
        <taxon>metagenomes</taxon>
        <taxon>ecological metagenomes</taxon>
    </lineage>
</organism>
<dbReference type="InterPro" id="IPR036162">
    <property type="entry name" value="Resolvase-like_N_sf"/>
</dbReference>
<protein>
    <recommendedName>
        <fullName evidence="3">Resolvase/invertase-type recombinase catalytic domain-containing protein</fullName>
    </recommendedName>
</protein>
<dbReference type="SMART" id="SM00857">
    <property type="entry name" value="Resolvase"/>
    <property type="match status" value="1"/>
</dbReference>
<dbReference type="GO" id="GO:0000150">
    <property type="term" value="F:DNA strand exchange activity"/>
    <property type="evidence" value="ECO:0007669"/>
    <property type="project" value="InterPro"/>
</dbReference>
<dbReference type="Gene3D" id="3.40.50.1390">
    <property type="entry name" value="Resolvase, N-terminal catalytic domain"/>
    <property type="match status" value="1"/>
</dbReference>
<evidence type="ECO:0000256" key="2">
    <source>
        <dbReference type="ARBA" id="ARBA00023172"/>
    </source>
</evidence>
<dbReference type="Pfam" id="PF00239">
    <property type="entry name" value="Resolvase"/>
    <property type="match status" value="1"/>
</dbReference>
<evidence type="ECO:0000256" key="1">
    <source>
        <dbReference type="ARBA" id="ARBA00023125"/>
    </source>
</evidence>
<keyword evidence="2" id="KW-0233">DNA recombination</keyword>
<keyword evidence="1" id="KW-0238">DNA-binding</keyword>
<dbReference type="GO" id="GO:0003677">
    <property type="term" value="F:DNA binding"/>
    <property type="evidence" value="ECO:0007669"/>
    <property type="project" value="UniProtKB-KW"/>
</dbReference>
<dbReference type="PANTHER" id="PTHR30461">
    <property type="entry name" value="DNA-INVERTASE FROM LAMBDOID PROPHAGE"/>
    <property type="match status" value="1"/>
</dbReference>
<reference evidence="4" key="1">
    <citation type="journal article" date="2015" name="Nature">
        <title>Complex archaea that bridge the gap between prokaryotes and eukaryotes.</title>
        <authorList>
            <person name="Spang A."/>
            <person name="Saw J.H."/>
            <person name="Jorgensen S.L."/>
            <person name="Zaremba-Niedzwiedzka K."/>
            <person name="Martijn J."/>
            <person name="Lind A.E."/>
            <person name="van Eijk R."/>
            <person name="Schleper C."/>
            <person name="Guy L."/>
            <person name="Ettema T.J."/>
        </authorList>
    </citation>
    <scope>NUCLEOTIDE SEQUENCE</scope>
</reference>
<feature type="domain" description="Resolvase/invertase-type recombinase catalytic" evidence="3">
    <location>
        <begin position="8"/>
        <end position="158"/>
    </location>
</feature>
<dbReference type="CDD" id="cd00338">
    <property type="entry name" value="Ser_Recombinase"/>
    <property type="match status" value="1"/>
</dbReference>
<gene>
    <name evidence="4" type="ORF">LCGC14_0900430</name>
</gene>
<dbReference type="PANTHER" id="PTHR30461:SF2">
    <property type="entry name" value="SERINE RECOMBINASE PINE-RELATED"/>
    <property type="match status" value="1"/>
</dbReference>
<evidence type="ECO:0000259" key="3">
    <source>
        <dbReference type="PROSITE" id="PS51736"/>
    </source>
</evidence>
<name>A0A0F9RFN3_9ZZZZ</name>